<sequence>FPVNLADIKEEQKHPLFILNKMRNYSESYREYSVVLSSFISDSGTCFIEGWSQDQTPWT</sequence>
<dbReference type="AlphaFoldDB" id="A0A0B6XZ08"/>
<proteinExistence type="predicted"/>
<protein>
    <submittedName>
        <fullName evidence="1">Uncharacterized protein</fullName>
    </submittedName>
</protein>
<dbReference type="EMBL" id="HACG01001911">
    <property type="protein sequence ID" value="CEK48776.1"/>
    <property type="molecule type" value="Transcribed_RNA"/>
</dbReference>
<gene>
    <name evidence="1" type="primary">ORF5171</name>
</gene>
<accession>A0A0B6XZ08</accession>
<reference evidence="1" key="1">
    <citation type="submission" date="2014-12" db="EMBL/GenBank/DDBJ databases">
        <title>Insight into the proteome of Arion vulgaris.</title>
        <authorList>
            <person name="Aradska J."/>
            <person name="Bulat T."/>
            <person name="Smidak R."/>
            <person name="Sarate P."/>
            <person name="Gangsoo J."/>
            <person name="Sialana F."/>
            <person name="Bilban M."/>
            <person name="Lubec G."/>
        </authorList>
    </citation>
    <scope>NUCLEOTIDE SEQUENCE</scope>
    <source>
        <tissue evidence="1">Skin</tissue>
    </source>
</reference>
<organism evidence="1">
    <name type="scientific">Arion vulgaris</name>
    <dbReference type="NCBI Taxonomy" id="1028688"/>
    <lineage>
        <taxon>Eukaryota</taxon>
        <taxon>Metazoa</taxon>
        <taxon>Spiralia</taxon>
        <taxon>Lophotrochozoa</taxon>
        <taxon>Mollusca</taxon>
        <taxon>Gastropoda</taxon>
        <taxon>Heterobranchia</taxon>
        <taxon>Euthyneura</taxon>
        <taxon>Panpulmonata</taxon>
        <taxon>Eupulmonata</taxon>
        <taxon>Stylommatophora</taxon>
        <taxon>Helicina</taxon>
        <taxon>Arionoidea</taxon>
        <taxon>Arionidae</taxon>
        <taxon>Arion</taxon>
    </lineage>
</organism>
<feature type="non-terminal residue" evidence="1">
    <location>
        <position position="1"/>
    </location>
</feature>
<evidence type="ECO:0000313" key="1">
    <source>
        <dbReference type="EMBL" id="CEK48776.1"/>
    </source>
</evidence>
<name>A0A0B6XZ08_9EUPU</name>